<proteinExistence type="predicted"/>
<dbReference type="EMBL" id="BJYF01000003">
    <property type="protein sequence ID" value="GEN58992.1"/>
    <property type="molecule type" value="Genomic_DNA"/>
</dbReference>
<sequence>MLRRGMLGAAVKAILSDVEEVSVKINFEKFYMSVKEIMPNSDIFSRYGVREVANIVSVRFGISQVS</sequence>
<gene>
    <name evidence="1" type="ORF">ANI02nite_08760</name>
</gene>
<keyword evidence="2" id="KW-1185">Reference proteome</keyword>
<accession>A0A511X7T0</accession>
<evidence type="ECO:0000313" key="1">
    <source>
        <dbReference type="EMBL" id="GEN58992.1"/>
    </source>
</evidence>
<name>A0A511X7T0_9PROT</name>
<protein>
    <submittedName>
        <fullName evidence="1">Uncharacterized protein</fullName>
    </submittedName>
</protein>
<reference evidence="1 2" key="1">
    <citation type="submission" date="2019-07" db="EMBL/GenBank/DDBJ databases">
        <title>Whole genome shotgun sequence of Acetobacter nitrogenifigens NBRC 105050.</title>
        <authorList>
            <person name="Hosoyama A."/>
            <person name="Uohara A."/>
            <person name="Ohji S."/>
            <person name="Ichikawa N."/>
        </authorList>
    </citation>
    <scope>NUCLEOTIDE SEQUENCE [LARGE SCALE GENOMIC DNA]</scope>
    <source>
        <strain evidence="1 2">NBRC 105050</strain>
    </source>
</reference>
<dbReference type="Proteomes" id="UP000321635">
    <property type="component" value="Unassembled WGS sequence"/>
</dbReference>
<dbReference type="AlphaFoldDB" id="A0A511X7T0"/>
<comment type="caution">
    <text evidence="1">The sequence shown here is derived from an EMBL/GenBank/DDBJ whole genome shotgun (WGS) entry which is preliminary data.</text>
</comment>
<organism evidence="1 2">
    <name type="scientific">Acetobacter nitrogenifigens DSM 23921 = NBRC 105050</name>
    <dbReference type="NCBI Taxonomy" id="1120919"/>
    <lineage>
        <taxon>Bacteria</taxon>
        <taxon>Pseudomonadati</taxon>
        <taxon>Pseudomonadota</taxon>
        <taxon>Alphaproteobacteria</taxon>
        <taxon>Acetobacterales</taxon>
        <taxon>Acetobacteraceae</taxon>
        <taxon>Acetobacter</taxon>
    </lineage>
</organism>
<evidence type="ECO:0000313" key="2">
    <source>
        <dbReference type="Proteomes" id="UP000321635"/>
    </source>
</evidence>